<proteinExistence type="predicted"/>
<dbReference type="RefSeq" id="WP_091543258.1">
    <property type="nucleotide sequence ID" value="NZ_FMUS01000013.1"/>
</dbReference>
<accession>A0A1G5I2L5</accession>
<gene>
    <name evidence="2" type="ORF">SAMN03080606_02194</name>
</gene>
<organism evidence="2 3">
    <name type="scientific">Alkaliphilus peptidifermentans DSM 18978</name>
    <dbReference type="NCBI Taxonomy" id="1120976"/>
    <lineage>
        <taxon>Bacteria</taxon>
        <taxon>Bacillati</taxon>
        <taxon>Bacillota</taxon>
        <taxon>Clostridia</taxon>
        <taxon>Peptostreptococcales</taxon>
        <taxon>Natronincolaceae</taxon>
        <taxon>Alkaliphilus</taxon>
    </lineage>
</organism>
<protein>
    <submittedName>
        <fullName evidence="2">Uncharacterized protein</fullName>
    </submittedName>
</protein>
<dbReference type="STRING" id="1120976.SAMN03080606_02194"/>
<keyword evidence="1" id="KW-0812">Transmembrane</keyword>
<feature type="transmembrane region" description="Helical" evidence="1">
    <location>
        <begin position="6"/>
        <end position="23"/>
    </location>
</feature>
<sequence length="67" mass="7701">MFQFGMIFLFIGALMVYATGLIVRIIKRPPFNNVLFVKISGLVFTIIGAIMIFLSQYPEKLEFLRIV</sequence>
<evidence type="ECO:0000313" key="3">
    <source>
        <dbReference type="Proteomes" id="UP000198636"/>
    </source>
</evidence>
<feature type="transmembrane region" description="Helical" evidence="1">
    <location>
        <begin position="35"/>
        <end position="54"/>
    </location>
</feature>
<evidence type="ECO:0000313" key="2">
    <source>
        <dbReference type="EMBL" id="SCY69618.1"/>
    </source>
</evidence>
<keyword evidence="3" id="KW-1185">Reference proteome</keyword>
<reference evidence="2 3" key="1">
    <citation type="submission" date="2016-10" db="EMBL/GenBank/DDBJ databases">
        <authorList>
            <person name="de Groot N.N."/>
        </authorList>
    </citation>
    <scope>NUCLEOTIDE SEQUENCE [LARGE SCALE GENOMIC DNA]</scope>
    <source>
        <strain evidence="2 3">DSM 18978</strain>
    </source>
</reference>
<dbReference type="OrthoDB" id="1957773at2"/>
<dbReference type="EMBL" id="FMUS01000013">
    <property type="protein sequence ID" value="SCY69618.1"/>
    <property type="molecule type" value="Genomic_DNA"/>
</dbReference>
<name>A0A1G5I2L5_9FIRM</name>
<keyword evidence="1" id="KW-1133">Transmembrane helix</keyword>
<evidence type="ECO:0000256" key="1">
    <source>
        <dbReference type="SAM" id="Phobius"/>
    </source>
</evidence>
<dbReference type="AlphaFoldDB" id="A0A1G5I2L5"/>
<keyword evidence="1" id="KW-0472">Membrane</keyword>
<dbReference type="Proteomes" id="UP000198636">
    <property type="component" value="Unassembled WGS sequence"/>
</dbReference>